<feature type="compositionally biased region" description="Basic and acidic residues" evidence="1">
    <location>
        <begin position="37"/>
        <end position="53"/>
    </location>
</feature>
<dbReference type="RefSeq" id="WP_182492076.1">
    <property type="nucleotide sequence ID" value="NZ_JACJIS010000001.1"/>
</dbReference>
<organism evidence="2 3">
    <name type="scientific">Flavobacterium gossypii</name>
    <dbReference type="NCBI Taxonomy" id="1646119"/>
    <lineage>
        <taxon>Bacteria</taxon>
        <taxon>Pseudomonadati</taxon>
        <taxon>Bacteroidota</taxon>
        <taxon>Flavobacteriia</taxon>
        <taxon>Flavobacteriales</taxon>
        <taxon>Flavobacteriaceae</taxon>
        <taxon>Flavobacterium</taxon>
    </lineage>
</organism>
<dbReference type="Proteomes" id="UP000555003">
    <property type="component" value="Unassembled WGS sequence"/>
</dbReference>
<reference evidence="2 3" key="1">
    <citation type="submission" date="2020-08" db="EMBL/GenBank/DDBJ databases">
        <title>Genomic Encyclopedia of Type Strains, Phase IV (KMG-IV): sequencing the most valuable type-strain genomes for metagenomic binning, comparative biology and taxonomic classification.</title>
        <authorList>
            <person name="Goeker M."/>
        </authorList>
    </citation>
    <scope>NUCLEOTIDE SEQUENCE [LARGE SCALE GENOMIC DNA]</scope>
    <source>
        <strain evidence="2 3">DSM 100397</strain>
    </source>
</reference>
<sequence>MEAEVFSAPQEGNGEAARALPEKGPEKPERPAASVPEKAEILGRKHPKEDEKRRKAKHQPTILTYLGSVLIIEQ</sequence>
<evidence type="ECO:0000313" key="2">
    <source>
        <dbReference type="EMBL" id="MBA9071875.1"/>
    </source>
</evidence>
<evidence type="ECO:0000313" key="3">
    <source>
        <dbReference type="Proteomes" id="UP000555003"/>
    </source>
</evidence>
<comment type="caution">
    <text evidence="2">The sequence shown here is derived from an EMBL/GenBank/DDBJ whole genome shotgun (WGS) entry which is preliminary data.</text>
</comment>
<evidence type="ECO:0000256" key="1">
    <source>
        <dbReference type="SAM" id="MobiDB-lite"/>
    </source>
</evidence>
<keyword evidence="3" id="KW-1185">Reference proteome</keyword>
<accession>A0ABR6DJL7</accession>
<proteinExistence type="predicted"/>
<protein>
    <submittedName>
        <fullName evidence="2">Uncharacterized protein</fullName>
    </submittedName>
</protein>
<name>A0ABR6DJL7_9FLAO</name>
<gene>
    <name evidence="2" type="ORF">GGR22_000001</name>
</gene>
<feature type="region of interest" description="Disordered" evidence="1">
    <location>
        <begin position="1"/>
        <end position="57"/>
    </location>
</feature>
<feature type="compositionally biased region" description="Basic and acidic residues" evidence="1">
    <location>
        <begin position="20"/>
        <end position="30"/>
    </location>
</feature>
<dbReference type="EMBL" id="JACJIS010000001">
    <property type="protein sequence ID" value="MBA9071875.1"/>
    <property type="molecule type" value="Genomic_DNA"/>
</dbReference>